<dbReference type="PANTHER" id="PTHR10088">
    <property type="entry name" value="GLUCOKINASE REGULATORY PROTEIN"/>
    <property type="match status" value="1"/>
</dbReference>
<dbReference type="OrthoDB" id="9813395at2"/>
<keyword evidence="5" id="KW-1185">Reference proteome</keyword>
<proteinExistence type="predicted"/>
<dbReference type="Proteomes" id="UP000038011">
    <property type="component" value="Unassembled WGS sequence"/>
</dbReference>
<evidence type="ECO:0000313" key="4">
    <source>
        <dbReference type="EMBL" id="KPB01549.1"/>
    </source>
</evidence>
<evidence type="ECO:0000256" key="2">
    <source>
        <dbReference type="ARBA" id="ARBA00023277"/>
    </source>
</evidence>
<dbReference type="GO" id="GO:0046348">
    <property type="term" value="P:amino sugar catabolic process"/>
    <property type="evidence" value="ECO:0007669"/>
    <property type="project" value="InterPro"/>
</dbReference>
<dbReference type="Pfam" id="PF01380">
    <property type="entry name" value="SIS"/>
    <property type="match status" value="1"/>
</dbReference>
<comment type="caution">
    <text evidence="4">The sequence shown here is derived from an EMBL/GenBank/DDBJ whole genome shotgun (WGS) entry which is preliminary data.</text>
</comment>
<dbReference type="GO" id="GO:0097367">
    <property type="term" value="F:carbohydrate derivative binding"/>
    <property type="evidence" value="ECO:0007669"/>
    <property type="project" value="InterPro"/>
</dbReference>
<gene>
    <name evidence="4" type="ORF">SU32_08265</name>
</gene>
<keyword evidence="2" id="KW-0119">Carbohydrate metabolism</keyword>
<dbReference type="CDD" id="cd05007">
    <property type="entry name" value="SIS_Etherase"/>
    <property type="match status" value="1"/>
</dbReference>
<dbReference type="InterPro" id="IPR040190">
    <property type="entry name" value="MURQ/GCKR"/>
</dbReference>
<evidence type="ECO:0000256" key="1">
    <source>
        <dbReference type="ARBA" id="ARBA00023239"/>
    </source>
</evidence>
<dbReference type="NCBIfam" id="NF003915">
    <property type="entry name" value="PRK05441.1"/>
    <property type="match status" value="1"/>
</dbReference>
<name>A0A0M9GNC3_9HYPH</name>
<dbReference type="AlphaFoldDB" id="A0A0M9GNC3"/>
<feature type="domain" description="SIS" evidence="3">
    <location>
        <begin position="53"/>
        <end position="216"/>
    </location>
</feature>
<dbReference type="Gene3D" id="3.40.50.10490">
    <property type="entry name" value="Glucose-6-phosphate isomerase like protein, domain 1"/>
    <property type="match status" value="1"/>
</dbReference>
<dbReference type="RefSeq" id="WP_053998865.1">
    <property type="nucleotide sequence ID" value="NZ_JXMU01000010.1"/>
</dbReference>
<organism evidence="4 5">
    <name type="scientific">Ahrensia marina</name>
    <dbReference type="NCBI Taxonomy" id="1514904"/>
    <lineage>
        <taxon>Bacteria</taxon>
        <taxon>Pseudomonadati</taxon>
        <taxon>Pseudomonadota</taxon>
        <taxon>Alphaproteobacteria</taxon>
        <taxon>Hyphomicrobiales</taxon>
        <taxon>Ahrensiaceae</taxon>
        <taxon>Ahrensia</taxon>
    </lineage>
</organism>
<dbReference type="SUPFAM" id="SSF53697">
    <property type="entry name" value="SIS domain"/>
    <property type="match status" value="1"/>
</dbReference>
<evidence type="ECO:0000313" key="5">
    <source>
        <dbReference type="Proteomes" id="UP000038011"/>
    </source>
</evidence>
<dbReference type="GO" id="GO:0016835">
    <property type="term" value="F:carbon-oxygen lyase activity"/>
    <property type="evidence" value="ECO:0007669"/>
    <property type="project" value="InterPro"/>
</dbReference>
<sequence>MKAIQTELKSEKAQGIDTLAPEQALETLLEGQFAAVKSLHSCTPAITKAAKIAAGTIQSGGKIAYIGAGSSGLMALSDGLEITGTFGVLMSQIKILFAGAPDAFNDMRGGAEDDTDLAISDVENAELAAGDCAMLVSASGNTPYTLAALKELKQRGITTIAIANNKPSALLDHADISIHLDTPPEVIAGSTRLGAGTAQKIALNMFSTLMGIELGHIHDGLMVNLTADNAKLIDRSQRMVQDIARCEPEQAGKALQQTQGNVKLAVLLAAGAKDQNTAERMLNKHGGILRRCLEEIRSDENLNA</sequence>
<dbReference type="InterPro" id="IPR046348">
    <property type="entry name" value="SIS_dom_sf"/>
</dbReference>
<dbReference type="GO" id="GO:0016803">
    <property type="term" value="F:ether hydrolase activity"/>
    <property type="evidence" value="ECO:0007669"/>
    <property type="project" value="TreeGrafter"/>
</dbReference>
<dbReference type="InterPro" id="IPR001347">
    <property type="entry name" value="SIS_dom"/>
</dbReference>
<dbReference type="EMBL" id="JXMU01000010">
    <property type="protein sequence ID" value="KPB01549.1"/>
    <property type="molecule type" value="Genomic_DNA"/>
</dbReference>
<dbReference type="PANTHER" id="PTHR10088:SF4">
    <property type="entry name" value="GLUCOKINASE REGULATORY PROTEIN"/>
    <property type="match status" value="1"/>
</dbReference>
<dbReference type="PATRIC" id="fig|1514904.3.peg.470"/>
<reference evidence="4 5" key="1">
    <citation type="submission" date="2015-01" db="EMBL/GenBank/DDBJ databases">
        <title>Ahrensia donghaiensis sp. nov., a novel dimethylsulphoniopropionate-cleavage bacterium isolated from seawater and emended descriptions of the genus Ahrensia and Ahrensia kielensis.</title>
        <authorList>
            <person name="Liu J."/>
        </authorList>
    </citation>
    <scope>NUCLEOTIDE SEQUENCE [LARGE SCALE GENOMIC DNA]</scope>
    <source>
        <strain evidence="4 5">LZD062</strain>
    </source>
</reference>
<dbReference type="STRING" id="1514904.SU32_08265"/>
<dbReference type="GO" id="GO:0009254">
    <property type="term" value="P:peptidoglycan turnover"/>
    <property type="evidence" value="ECO:0007669"/>
    <property type="project" value="TreeGrafter"/>
</dbReference>
<accession>A0A0M9GNC3</accession>
<protein>
    <submittedName>
        <fullName evidence="4">Acetylmuramic acid-6-phosphate etherase</fullName>
    </submittedName>
</protein>
<keyword evidence="1" id="KW-0456">Lyase</keyword>
<dbReference type="InterPro" id="IPR005488">
    <property type="entry name" value="Etherase_MurQ"/>
</dbReference>
<dbReference type="Gene3D" id="1.10.8.1080">
    <property type="match status" value="1"/>
</dbReference>
<dbReference type="PROSITE" id="PS51464">
    <property type="entry name" value="SIS"/>
    <property type="match status" value="1"/>
</dbReference>
<evidence type="ECO:0000259" key="3">
    <source>
        <dbReference type="PROSITE" id="PS51464"/>
    </source>
</evidence>